<dbReference type="AlphaFoldDB" id="A0A426ZS39"/>
<reference evidence="1 2" key="1">
    <citation type="journal article" date="2014" name="Agronomy (Basel)">
        <title>A Draft Genome Sequence for Ensete ventricosum, the Drought-Tolerant Tree Against Hunger.</title>
        <authorList>
            <person name="Harrison J."/>
            <person name="Moore K.A."/>
            <person name="Paszkiewicz K."/>
            <person name="Jones T."/>
            <person name="Grant M."/>
            <person name="Ambacheew D."/>
            <person name="Muzemil S."/>
            <person name="Studholme D.J."/>
        </authorList>
    </citation>
    <scope>NUCLEOTIDE SEQUENCE [LARGE SCALE GENOMIC DNA]</scope>
</reference>
<gene>
    <name evidence="1" type="ORF">B296_00033760</name>
</gene>
<comment type="caution">
    <text evidence="1">The sequence shown here is derived from an EMBL/GenBank/DDBJ whole genome shotgun (WGS) entry which is preliminary data.</text>
</comment>
<evidence type="ECO:0000313" key="1">
    <source>
        <dbReference type="EMBL" id="RRT66731.1"/>
    </source>
</evidence>
<dbReference type="Proteomes" id="UP000287651">
    <property type="component" value="Unassembled WGS sequence"/>
</dbReference>
<protein>
    <submittedName>
        <fullName evidence="1">Uncharacterized protein</fullName>
    </submittedName>
</protein>
<evidence type="ECO:0000313" key="2">
    <source>
        <dbReference type="Proteomes" id="UP000287651"/>
    </source>
</evidence>
<organism evidence="1 2">
    <name type="scientific">Ensete ventricosum</name>
    <name type="common">Abyssinian banana</name>
    <name type="synonym">Musa ensete</name>
    <dbReference type="NCBI Taxonomy" id="4639"/>
    <lineage>
        <taxon>Eukaryota</taxon>
        <taxon>Viridiplantae</taxon>
        <taxon>Streptophyta</taxon>
        <taxon>Embryophyta</taxon>
        <taxon>Tracheophyta</taxon>
        <taxon>Spermatophyta</taxon>
        <taxon>Magnoliopsida</taxon>
        <taxon>Liliopsida</taxon>
        <taxon>Zingiberales</taxon>
        <taxon>Musaceae</taxon>
        <taxon>Ensete</taxon>
    </lineage>
</organism>
<sequence>VWHRWRIDVYLFILHRDLELTHSSLPIRENLFLRFRLPEIRVASEAKVSFCANSTTACEVSLNHSSISEYGFLMVWKDSMAASTEFPPPLVMLDGKYGSKENGSLIVGGSEDLNTSEGRKDVKVGKPPRHLSVIRHTVGLVGLDLNLGTLGLVCPQEGQSAFLPVFRSGSCSEIGPKPYMEDEHICIDNLVKHLGASVNCPSPGAFYGVSFNDLEINSVHLWTRTWPPI</sequence>
<dbReference type="EMBL" id="AMZH03005317">
    <property type="protein sequence ID" value="RRT66731.1"/>
    <property type="molecule type" value="Genomic_DNA"/>
</dbReference>
<feature type="non-terminal residue" evidence="1">
    <location>
        <position position="1"/>
    </location>
</feature>
<proteinExistence type="predicted"/>
<accession>A0A426ZS39</accession>
<name>A0A426ZS39_ENSVE</name>